<reference evidence="1 2" key="1">
    <citation type="submission" date="2018-07" db="EMBL/GenBank/DDBJ databases">
        <title>Comparative genomes isolates from brazilian mangrove.</title>
        <authorList>
            <person name="De Araujo J.E."/>
            <person name="Taketani R.G."/>
            <person name="Silva M.C.P."/>
            <person name="Lourenco M.V."/>
            <person name="Oliveira V.M."/>
            <person name="Andreote F.D."/>
        </authorList>
    </citation>
    <scope>NUCLEOTIDE SEQUENCE [LARGE SCALE GENOMIC DNA]</scope>
    <source>
        <strain evidence="1 2">HEX PRIS-MGV</strain>
    </source>
</reference>
<dbReference type="Proteomes" id="UP000253562">
    <property type="component" value="Unassembled WGS sequence"/>
</dbReference>
<comment type="caution">
    <text evidence="1">The sequence shown here is derived from an EMBL/GenBank/DDBJ whole genome shotgun (WGS) entry which is preliminary data.</text>
</comment>
<gene>
    <name evidence="1" type="ORF">DTL42_17880</name>
</gene>
<protein>
    <submittedName>
        <fullName evidence="1">Uncharacterized protein</fullName>
    </submittedName>
</protein>
<dbReference type="OrthoDB" id="603864at2"/>
<evidence type="ECO:0000313" key="2">
    <source>
        <dbReference type="Proteomes" id="UP000253562"/>
    </source>
</evidence>
<dbReference type="Pfam" id="PF14414">
    <property type="entry name" value="WHH"/>
    <property type="match status" value="1"/>
</dbReference>
<name>A0A368KMY8_9BACT</name>
<accession>A0A368KMY8</accession>
<dbReference type="InterPro" id="IPR032869">
    <property type="entry name" value="WHH_dom_containing"/>
</dbReference>
<organism evidence="1 2">
    <name type="scientific">Bremerella cremea</name>
    <dbReference type="NCBI Taxonomy" id="1031537"/>
    <lineage>
        <taxon>Bacteria</taxon>
        <taxon>Pseudomonadati</taxon>
        <taxon>Planctomycetota</taxon>
        <taxon>Planctomycetia</taxon>
        <taxon>Pirellulales</taxon>
        <taxon>Pirellulaceae</taxon>
        <taxon>Bremerella</taxon>
    </lineage>
</organism>
<dbReference type="RefSeq" id="WP_114370518.1">
    <property type="nucleotide sequence ID" value="NZ_QPEX01000035.1"/>
</dbReference>
<evidence type="ECO:0000313" key="1">
    <source>
        <dbReference type="EMBL" id="RCS44181.1"/>
    </source>
</evidence>
<dbReference type="EMBL" id="QPEX01000035">
    <property type="protein sequence ID" value="RCS44181.1"/>
    <property type="molecule type" value="Genomic_DNA"/>
</dbReference>
<dbReference type="AlphaFoldDB" id="A0A368KMY8"/>
<proteinExistence type="predicted"/>
<sequence>MPRTQGQWVDGTPGNGVWRSDIPEVNAITGGKPVQFVNGRPVFTPWSKGQVKFKPGQLDGSQADFNAVYDYIAKQKGLSSRNAAKNYLREAGLTPHHLDNTAIQLIPSDLHGNIPHIGSASDLRGGF</sequence>